<evidence type="ECO:0000313" key="3">
    <source>
        <dbReference type="Proteomes" id="UP000645966"/>
    </source>
</evidence>
<evidence type="ECO:0000313" key="2">
    <source>
        <dbReference type="EMBL" id="MBI8988695.1"/>
    </source>
</evidence>
<protein>
    <submittedName>
        <fullName evidence="2">Uncharacterized protein</fullName>
    </submittedName>
</protein>
<reference evidence="2" key="1">
    <citation type="submission" date="2020-12" db="EMBL/GenBank/DDBJ databases">
        <title>Genome public.</title>
        <authorList>
            <person name="Sun Q."/>
        </authorList>
    </citation>
    <scope>NUCLEOTIDE SEQUENCE</scope>
    <source>
        <strain evidence="2">CCM 8863</strain>
    </source>
</reference>
<sequence>MSLSIRRLIGVLYFVFGIGCLWGGYLMLDGHRGIGVAMFLACGVAMGALEGWRRKRESTAAVAAVGVPLDPALREEAIRLKGEGRRNPAIAVFRNSPPWPNLKTAETIVDSLPAAPGKGAAGEETDQVGMITTDYREITRIRDGGDIPQAAKALREKVPQLTIADAARVVKDL</sequence>
<keyword evidence="1" id="KW-0472">Membrane</keyword>
<accession>A0A934I532</accession>
<organism evidence="2 3">
    <name type="scientific">Corynebacterium meridianum</name>
    <dbReference type="NCBI Taxonomy" id="2765363"/>
    <lineage>
        <taxon>Bacteria</taxon>
        <taxon>Bacillati</taxon>
        <taxon>Actinomycetota</taxon>
        <taxon>Actinomycetes</taxon>
        <taxon>Mycobacteriales</taxon>
        <taxon>Corynebacteriaceae</taxon>
        <taxon>Corynebacterium</taxon>
    </lineage>
</organism>
<feature type="transmembrane region" description="Helical" evidence="1">
    <location>
        <begin position="7"/>
        <end position="28"/>
    </location>
</feature>
<gene>
    <name evidence="2" type="ORF">JDV75_02790</name>
</gene>
<dbReference type="RefSeq" id="WP_198737744.1">
    <property type="nucleotide sequence ID" value="NZ_JAEIOS010000010.1"/>
</dbReference>
<comment type="caution">
    <text evidence="2">The sequence shown here is derived from an EMBL/GenBank/DDBJ whole genome shotgun (WGS) entry which is preliminary data.</text>
</comment>
<proteinExistence type="predicted"/>
<keyword evidence="1" id="KW-0812">Transmembrane</keyword>
<dbReference type="Proteomes" id="UP000645966">
    <property type="component" value="Unassembled WGS sequence"/>
</dbReference>
<keyword evidence="1" id="KW-1133">Transmembrane helix</keyword>
<dbReference type="PROSITE" id="PS51257">
    <property type="entry name" value="PROKAR_LIPOPROTEIN"/>
    <property type="match status" value="1"/>
</dbReference>
<keyword evidence="3" id="KW-1185">Reference proteome</keyword>
<dbReference type="EMBL" id="JAEIOS010000010">
    <property type="protein sequence ID" value="MBI8988695.1"/>
    <property type="molecule type" value="Genomic_DNA"/>
</dbReference>
<evidence type="ECO:0000256" key="1">
    <source>
        <dbReference type="SAM" id="Phobius"/>
    </source>
</evidence>
<feature type="transmembrane region" description="Helical" evidence="1">
    <location>
        <begin position="34"/>
        <end position="52"/>
    </location>
</feature>
<name>A0A934I532_9CORY</name>
<dbReference type="AlphaFoldDB" id="A0A934I532"/>